<organism evidence="1 2">
    <name type="scientific">Rhodoblastus acidophilus</name>
    <name type="common">Rhodopseudomonas acidophila</name>
    <dbReference type="NCBI Taxonomy" id="1074"/>
    <lineage>
        <taxon>Bacteria</taxon>
        <taxon>Pseudomonadati</taxon>
        <taxon>Pseudomonadota</taxon>
        <taxon>Alphaproteobacteria</taxon>
        <taxon>Hyphomicrobiales</taxon>
        <taxon>Rhodoblastaceae</taxon>
        <taxon>Rhodoblastus</taxon>
    </lineage>
</organism>
<dbReference type="AlphaFoldDB" id="A0A6N8DRU4"/>
<comment type="caution">
    <text evidence="1">The sequence shown here is derived from an EMBL/GenBank/DDBJ whole genome shotgun (WGS) entry which is preliminary data.</text>
</comment>
<reference evidence="1 2" key="1">
    <citation type="submission" date="2019-11" db="EMBL/GenBank/DDBJ databases">
        <title>Whole-genome sequence of a Rhodoblastus acidophilus DSM 142.</title>
        <authorList>
            <person name="Kyndt J.A."/>
            <person name="Meyer T.E."/>
        </authorList>
    </citation>
    <scope>NUCLEOTIDE SEQUENCE [LARGE SCALE GENOMIC DNA]</scope>
    <source>
        <strain evidence="1 2">DSM 142</strain>
    </source>
</reference>
<dbReference type="Proteomes" id="UP000439113">
    <property type="component" value="Unassembled WGS sequence"/>
</dbReference>
<gene>
    <name evidence="1" type="ORF">GJ654_20135</name>
</gene>
<evidence type="ECO:0000313" key="2">
    <source>
        <dbReference type="Proteomes" id="UP000439113"/>
    </source>
</evidence>
<dbReference type="EMBL" id="WNKS01000033">
    <property type="protein sequence ID" value="MTV33290.1"/>
    <property type="molecule type" value="Genomic_DNA"/>
</dbReference>
<dbReference type="OrthoDB" id="9900894at2"/>
<name>A0A6N8DRU4_RHOAC</name>
<protein>
    <submittedName>
        <fullName evidence="1">Uncharacterized protein</fullName>
    </submittedName>
</protein>
<dbReference type="RefSeq" id="WP_155447967.1">
    <property type="nucleotide sequence ID" value="NZ_JAOQNR010000028.1"/>
</dbReference>
<accession>A0A6N8DRU4</accession>
<evidence type="ECO:0000313" key="1">
    <source>
        <dbReference type="EMBL" id="MTV33290.1"/>
    </source>
</evidence>
<sequence length="120" mass="13158">MATHSFRPITVSFTPSARRELHAFVSRVYRGAWGEGLVPVVSLERSAVHVDQSTGGTTTRKPGFDLGATVVDHYRNACALALPRLASLDGMGFLVQLPPRAAILDRIDFDWRGNRLLALN</sequence>
<proteinExistence type="predicted"/>